<dbReference type="RefSeq" id="XP_023952061.2">
    <property type="nucleotide sequence ID" value="XM_024096293.2"/>
</dbReference>
<evidence type="ECO:0000256" key="9">
    <source>
        <dbReference type="ARBA" id="ARBA00022848"/>
    </source>
</evidence>
<dbReference type="InterPro" id="IPR017972">
    <property type="entry name" value="Cyt_P450_CS"/>
</dbReference>
<dbReference type="PANTHER" id="PTHR24292:SF45">
    <property type="entry name" value="CYTOCHROME P450 6G1-RELATED"/>
    <property type="match status" value="1"/>
</dbReference>
<evidence type="ECO:0000256" key="4">
    <source>
        <dbReference type="ARBA" id="ARBA00010617"/>
    </source>
</evidence>
<comment type="catalytic activity">
    <reaction evidence="14">
        <text>an organic molecule + reduced [NADPH--hemoprotein reductase] + O2 = an alcohol + oxidized [NADPH--hemoprotein reductase] + H2O + H(+)</text>
        <dbReference type="Rhea" id="RHEA:17149"/>
        <dbReference type="Rhea" id="RHEA-COMP:11964"/>
        <dbReference type="Rhea" id="RHEA-COMP:11965"/>
        <dbReference type="ChEBI" id="CHEBI:15377"/>
        <dbReference type="ChEBI" id="CHEBI:15378"/>
        <dbReference type="ChEBI" id="CHEBI:15379"/>
        <dbReference type="ChEBI" id="CHEBI:30879"/>
        <dbReference type="ChEBI" id="CHEBI:57618"/>
        <dbReference type="ChEBI" id="CHEBI:58210"/>
        <dbReference type="ChEBI" id="CHEBI:142491"/>
        <dbReference type="EC" id="1.14.14.1"/>
    </reaction>
</comment>
<evidence type="ECO:0000256" key="12">
    <source>
        <dbReference type="ARBA" id="ARBA00023033"/>
    </source>
</evidence>
<comment type="similarity">
    <text evidence="4 16">Belongs to the cytochrome P450 family.</text>
</comment>
<proteinExistence type="inferred from homology"/>
<dbReference type="EC" id="1.14.14.1" evidence="5"/>
<protein>
    <recommendedName>
        <fullName evidence="5">unspecific monooxygenase</fullName>
        <ecNumber evidence="5">1.14.14.1</ecNumber>
    </recommendedName>
</protein>
<evidence type="ECO:0000256" key="15">
    <source>
        <dbReference type="PIRSR" id="PIRSR602401-1"/>
    </source>
</evidence>
<evidence type="ECO:0000256" key="2">
    <source>
        <dbReference type="ARBA" id="ARBA00004174"/>
    </source>
</evidence>
<dbReference type="PANTHER" id="PTHR24292">
    <property type="entry name" value="CYTOCHROME P450"/>
    <property type="match status" value="1"/>
</dbReference>
<name>A0A6J1P458_BICAN</name>
<comment type="cofactor">
    <cofactor evidence="1 15">
        <name>heme</name>
        <dbReference type="ChEBI" id="CHEBI:30413"/>
    </cofactor>
</comment>
<evidence type="ECO:0000256" key="13">
    <source>
        <dbReference type="ARBA" id="ARBA00023136"/>
    </source>
</evidence>
<evidence type="ECO:0000256" key="16">
    <source>
        <dbReference type="RuleBase" id="RU000461"/>
    </source>
</evidence>
<sequence length="520" mass="60249">MFVFYLFSTAIAALAYYIGYFILNKNRNYWKKRNVPFVEPLPLFGNYKKFITLQKCWPKITQEICQKFPDAPYVGVYFGTDPALVIQDIVMIRLVLAKDFYYFNYRDVAAHTDKELLTQNMFFTGGDRWRVLRQNLTAVFTSAKLKNMFYLIENCAIQLEKIIDEDLKSSKTNVIEMKALLVKYTMDCIGSCAFGVDTGAMTNDNKQINPFKVVGDKLFDITNVGGLKLIGRSMWPSVFYGLGLKWFSDDITVFFYKFLKGVLADRTQKQSSRNDFIDFILGWKQKPYLTGDSVKNYKTGLKSTFSLEVNDDLLVGQCVLFFAAGFETTATTIGFVFYELSKDQNAQTKVIEEVADYFRRHNGKIEYECINEMPYLQACIDETLRLYPILGVLTREVAETYTLPTGLRVEKGDRIHIPIYHIHHNPKYFPEPEEFRPERFYGEEKKNIKQFTYMPFGEGPRICIGLRFARMPIVAALLTVLKNYRVELADDMPRNVNFQPRSFVTQVLGGMRLKFVAHHD</sequence>
<evidence type="ECO:0000256" key="1">
    <source>
        <dbReference type="ARBA" id="ARBA00001971"/>
    </source>
</evidence>
<evidence type="ECO:0000313" key="19">
    <source>
        <dbReference type="RefSeq" id="XP_023952061.2"/>
    </source>
</evidence>
<evidence type="ECO:0000256" key="7">
    <source>
        <dbReference type="ARBA" id="ARBA00022723"/>
    </source>
</evidence>
<dbReference type="GO" id="GO:0005789">
    <property type="term" value="C:endoplasmic reticulum membrane"/>
    <property type="evidence" value="ECO:0007669"/>
    <property type="project" value="UniProtKB-SubCell"/>
</dbReference>
<dbReference type="InterPro" id="IPR036396">
    <property type="entry name" value="Cyt_P450_sf"/>
</dbReference>
<keyword evidence="9" id="KW-0492">Microsome</keyword>
<keyword evidence="7 15" id="KW-0479">Metal-binding</keyword>
<keyword evidence="8" id="KW-0256">Endoplasmic reticulum</keyword>
<keyword evidence="13 17" id="KW-0472">Membrane</keyword>
<keyword evidence="17" id="KW-1133">Transmembrane helix</keyword>
<dbReference type="InterPro" id="IPR002401">
    <property type="entry name" value="Cyt_P450_E_grp-I"/>
</dbReference>
<dbReference type="AlphaFoldDB" id="A0A6J1P458"/>
<keyword evidence="12 16" id="KW-0503">Monooxygenase</keyword>
<evidence type="ECO:0000256" key="14">
    <source>
        <dbReference type="ARBA" id="ARBA00047827"/>
    </source>
</evidence>
<feature type="binding site" description="axial binding residue" evidence="15">
    <location>
        <position position="463"/>
    </location>
    <ligand>
        <name>heme</name>
        <dbReference type="ChEBI" id="CHEBI:30413"/>
    </ligand>
    <ligandPart>
        <name>Fe</name>
        <dbReference type="ChEBI" id="CHEBI:18248"/>
    </ligandPart>
</feature>
<keyword evidence="18" id="KW-1185">Reference proteome</keyword>
<evidence type="ECO:0000256" key="17">
    <source>
        <dbReference type="SAM" id="Phobius"/>
    </source>
</evidence>
<evidence type="ECO:0000256" key="8">
    <source>
        <dbReference type="ARBA" id="ARBA00022824"/>
    </source>
</evidence>
<accession>A0A6J1P458</accession>
<evidence type="ECO:0000256" key="6">
    <source>
        <dbReference type="ARBA" id="ARBA00022617"/>
    </source>
</evidence>
<dbReference type="CDD" id="cd11056">
    <property type="entry name" value="CYP6-like"/>
    <property type="match status" value="1"/>
</dbReference>
<dbReference type="Gene3D" id="1.10.630.10">
    <property type="entry name" value="Cytochrome P450"/>
    <property type="match status" value="1"/>
</dbReference>
<dbReference type="Proteomes" id="UP001652582">
    <property type="component" value="Chromosome 8"/>
</dbReference>
<feature type="transmembrane region" description="Helical" evidence="17">
    <location>
        <begin position="6"/>
        <end position="23"/>
    </location>
</feature>
<evidence type="ECO:0000313" key="18">
    <source>
        <dbReference type="Proteomes" id="UP001652582"/>
    </source>
</evidence>
<keyword evidence="11 15" id="KW-0408">Iron</keyword>
<dbReference type="PROSITE" id="PS00086">
    <property type="entry name" value="CYTOCHROME_P450"/>
    <property type="match status" value="1"/>
</dbReference>
<dbReference type="GO" id="GO:0020037">
    <property type="term" value="F:heme binding"/>
    <property type="evidence" value="ECO:0007669"/>
    <property type="project" value="InterPro"/>
</dbReference>
<dbReference type="GO" id="GO:0005506">
    <property type="term" value="F:iron ion binding"/>
    <property type="evidence" value="ECO:0007669"/>
    <property type="project" value="InterPro"/>
</dbReference>
<dbReference type="InterPro" id="IPR050476">
    <property type="entry name" value="Insect_CytP450_Detox"/>
</dbReference>
<dbReference type="SUPFAM" id="SSF48264">
    <property type="entry name" value="Cytochrome P450"/>
    <property type="match status" value="1"/>
</dbReference>
<dbReference type="GeneID" id="112055978"/>
<evidence type="ECO:0000256" key="5">
    <source>
        <dbReference type="ARBA" id="ARBA00012109"/>
    </source>
</evidence>
<dbReference type="PRINTS" id="PR00385">
    <property type="entry name" value="P450"/>
</dbReference>
<dbReference type="Pfam" id="PF00067">
    <property type="entry name" value="p450"/>
    <property type="match status" value="1"/>
</dbReference>
<keyword evidence="6 15" id="KW-0349">Heme</keyword>
<dbReference type="GO" id="GO:0016712">
    <property type="term" value="F:oxidoreductase activity, acting on paired donors, with incorporation or reduction of molecular oxygen, reduced flavin or flavoprotein as one donor, and incorporation of one atom of oxygen"/>
    <property type="evidence" value="ECO:0007669"/>
    <property type="project" value="UniProtKB-EC"/>
</dbReference>
<keyword evidence="10 16" id="KW-0560">Oxidoreductase</keyword>
<reference evidence="19" key="1">
    <citation type="submission" date="2025-08" db="UniProtKB">
        <authorList>
            <consortium name="RefSeq"/>
        </authorList>
    </citation>
    <scope>IDENTIFICATION</scope>
</reference>
<evidence type="ECO:0000256" key="11">
    <source>
        <dbReference type="ARBA" id="ARBA00023004"/>
    </source>
</evidence>
<comment type="subcellular location">
    <subcellularLocation>
        <location evidence="3">Endoplasmic reticulum membrane</location>
        <topology evidence="3">Peripheral membrane protein</topology>
    </subcellularLocation>
    <subcellularLocation>
        <location evidence="2">Microsome membrane</location>
        <topology evidence="2">Peripheral membrane protein</topology>
    </subcellularLocation>
</comment>
<evidence type="ECO:0000256" key="10">
    <source>
        <dbReference type="ARBA" id="ARBA00023002"/>
    </source>
</evidence>
<keyword evidence="17" id="KW-0812">Transmembrane</keyword>
<organism evidence="18 19">
    <name type="scientific">Bicyclus anynana</name>
    <name type="common">Squinting bush brown butterfly</name>
    <dbReference type="NCBI Taxonomy" id="110368"/>
    <lineage>
        <taxon>Eukaryota</taxon>
        <taxon>Metazoa</taxon>
        <taxon>Ecdysozoa</taxon>
        <taxon>Arthropoda</taxon>
        <taxon>Hexapoda</taxon>
        <taxon>Insecta</taxon>
        <taxon>Pterygota</taxon>
        <taxon>Neoptera</taxon>
        <taxon>Endopterygota</taxon>
        <taxon>Lepidoptera</taxon>
        <taxon>Glossata</taxon>
        <taxon>Ditrysia</taxon>
        <taxon>Papilionoidea</taxon>
        <taxon>Nymphalidae</taxon>
        <taxon>Satyrinae</taxon>
        <taxon>Satyrini</taxon>
        <taxon>Mycalesina</taxon>
        <taxon>Bicyclus</taxon>
    </lineage>
</organism>
<dbReference type="KEGG" id="bany:112055978"/>
<dbReference type="InterPro" id="IPR001128">
    <property type="entry name" value="Cyt_P450"/>
</dbReference>
<evidence type="ECO:0000256" key="3">
    <source>
        <dbReference type="ARBA" id="ARBA00004406"/>
    </source>
</evidence>
<gene>
    <name evidence="19" type="primary">LOC112055978</name>
</gene>
<dbReference type="PRINTS" id="PR00463">
    <property type="entry name" value="EP450I"/>
</dbReference>
<dbReference type="OrthoDB" id="2789670at2759"/>